<dbReference type="EMBL" id="JANLCK010000011">
    <property type="protein sequence ID" value="MCS5727461.1"/>
    <property type="molecule type" value="Genomic_DNA"/>
</dbReference>
<evidence type="ECO:0000256" key="5">
    <source>
        <dbReference type="SAM" id="SignalP"/>
    </source>
</evidence>
<dbReference type="PROSITE" id="PS51257">
    <property type="entry name" value="PROKAR_LIPOPROTEIN"/>
    <property type="match status" value="1"/>
</dbReference>
<reference evidence="7" key="1">
    <citation type="submission" date="2022-08" db="EMBL/GenBank/DDBJ databases">
        <authorList>
            <person name="Deng Y."/>
            <person name="Han X.-F."/>
            <person name="Zhang Y.-Q."/>
        </authorList>
    </citation>
    <scope>NUCLEOTIDE SEQUENCE</scope>
    <source>
        <strain evidence="7">CPCC 203407</strain>
    </source>
</reference>
<sequence length="350" mass="35466">MTSASRSLARSRSRRLVPAFALTAAAALVLAGCSGASGDPAATGTGDGASGGAAADPHAPEQTDVAVGGIRAPGLAPLSLAQSAGIAADYGLEWTPSWVDNSGIAVTSVLSGDLVAANSSYFGVIDAALQGLDIVVVTEGWASAPGTGSLETMPDSGIESVEDLIGKTVAVVSLNSSHAIKLKDQLLKADLDPDDVNWVELPYGEVATALEQGTVDASSAVGAALAAAKNDLGTVTVFDYGSGEYEGMAESGYIMKRSFVEANPNTTAAIQCTLAASAQLALDDEETYLGELTAVFGMTPEAAKADVPPAFISGSRADALQKNADIYLNVGSIEEEFDMASITIPMPEDC</sequence>
<dbReference type="PANTHER" id="PTHR30024:SF47">
    <property type="entry name" value="TAURINE-BINDING PERIPLASMIC PROTEIN"/>
    <property type="match status" value="1"/>
</dbReference>
<dbReference type="Proteomes" id="UP001165587">
    <property type="component" value="Unassembled WGS sequence"/>
</dbReference>
<proteinExistence type="inferred from homology"/>
<feature type="signal peptide" evidence="5">
    <location>
        <begin position="1"/>
        <end position="31"/>
    </location>
</feature>
<organism evidence="7 8">
    <name type="scientific">Herbiconiux oxytropis</name>
    <dbReference type="NCBI Taxonomy" id="2970915"/>
    <lineage>
        <taxon>Bacteria</taxon>
        <taxon>Bacillati</taxon>
        <taxon>Actinomycetota</taxon>
        <taxon>Actinomycetes</taxon>
        <taxon>Micrococcales</taxon>
        <taxon>Microbacteriaceae</taxon>
        <taxon>Herbiconiux</taxon>
    </lineage>
</organism>
<evidence type="ECO:0000259" key="6">
    <source>
        <dbReference type="Pfam" id="PF09084"/>
    </source>
</evidence>
<evidence type="ECO:0000256" key="2">
    <source>
        <dbReference type="ARBA" id="ARBA00010742"/>
    </source>
</evidence>
<evidence type="ECO:0000313" key="8">
    <source>
        <dbReference type="Proteomes" id="UP001165587"/>
    </source>
</evidence>
<dbReference type="PANTHER" id="PTHR30024">
    <property type="entry name" value="ALIPHATIC SULFONATES-BINDING PROTEIN-RELATED"/>
    <property type="match status" value="1"/>
</dbReference>
<dbReference type="Pfam" id="PF09084">
    <property type="entry name" value="NMT1"/>
    <property type="match status" value="1"/>
</dbReference>
<dbReference type="AlphaFoldDB" id="A0AA42BVN1"/>
<feature type="region of interest" description="Disordered" evidence="4">
    <location>
        <begin position="42"/>
        <end position="61"/>
    </location>
</feature>
<evidence type="ECO:0000256" key="4">
    <source>
        <dbReference type="SAM" id="MobiDB-lite"/>
    </source>
</evidence>
<dbReference type="Gene3D" id="3.40.190.10">
    <property type="entry name" value="Periplasmic binding protein-like II"/>
    <property type="match status" value="2"/>
</dbReference>
<feature type="chain" id="PRO_5041243836" evidence="5">
    <location>
        <begin position="32"/>
        <end position="350"/>
    </location>
</feature>
<comment type="caution">
    <text evidence="7">The sequence shown here is derived from an EMBL/GenBank/DDBJ whole genome shotgun (WGS) entry which is preliminary data.</text>
</comment>
<dbReference type="InterPro" id="IPR015168">
    <property type="entry name" value="SsuA/THI5"/>
</dbReference>
<gene>
    <name evidence="7" type="ORF">N1028_16315</name>
</gene>
<keyword evidence="8" id="KW-1185">Reference proteome</keyword>
<evidence type="ECO:0000313" key="7">
    <source>
        <dbReference type="EMBL" id="MCS5727461.1"/>
    </source>
</evidence>
<evidence type="ECO:0000256" key="3">
    <source>
        <dbReference type="ARBA" id="ARBA00022729"/>
    </source>
</evidence>
<comment type="subcellular location">
    <subcellularLocation>
        <location evidence="1">Periplasm</location>
    </subcellularLocation>
</comment>
<dbReference type="RefSeq" id="WP_259530453.1">
    <property type="nucleotide sequence ID" value="NZ_JANLCK010000011.1"/>
</dbReference>
<accession>A0AA42BVN1</accession>
<dbReference type="GO" id="GO:0042597">
    <property type="term" value="C:periplasmic space"/>
    <property type="evidence" value="ECO:0007669"/>
    <property type="project" value="UniProtKB-SubCell"/>
</dbReference>
<protein>
    <submittedName>
        <fullName evidence="7">ABC transporter substrate-binding protein</fullName>
    </submittedName>
</protein>
<keyword evidence="3 5" id="KW-0732">Signal</keyword>
<name>A0AA42BVN1_9MICO</name>
<feature type="domain" description="SsuA/THI5-like" evidence="6">
    <location>
        <begin position="75"/>
        <end position="284"/>
    </location>
</feature>
<evidence type="ECO:0000256" key="1">
    <source>
        <dbReference type="ARBA" id="ARBA00004418"/>
    </source>
</evidence>
<dbReference type="SUPFAM" id="SSF53850">
    <property type="entry name" value="Periplasmic binding protein-like II"/>
    <property type="match status" value="1"/>
</dbReference>
<comment type="similarity">
    <text evidence="2">Belongs to the bacterial solute-binding protein SsuA/TauA family.</text>
</comment>